<organism evidence="1">
    <name type="scientific">marine sediment metagenome</name>
    <dbReference type="NCBI Taxonomy" id="412755"/>
    <lineage>
        <taxon>unclassified sequences</taxon>
        <taxon>metagenomes</taxon>
        <taxon>ecological metagenomes</taxon>
    </lineage>
</organism>
<gene>
    <name evidence="1" type="ORF">S01H1_59443</name>
</gene>
<reference evidence="1" key="1">
    <citation type="journal article" date="2014" name="Front. Microbiol.">
        <title>High frequency of phylogenetically diverse reductive dehalogenase-homologous genes in deep subseafloor sedimentary metagenomes.</title>
        <authorList>
            <person name="Kawai M."/>
            <person name="Futagami T."/>
            <person name="Toyoda A."/>
            <person name="Takaki Y."/>
            <person name="Nishi S."/>
            <person name="Hori S."/>
            <person name="Arai W."/>
            <person name="Tsubouchi T."/>
            <person name="Morono Y."/>
            <person name="Uchiyama I."/>
            <person name="Ito T."/>
            <person name="Fujiyama A."/>
            <person name="Inagaki F."/>
            <person name="Takami H."/>
        </authorList>
    </citation>
    <scope>NUCLEOTIDE SEQUENCE</scope>
    <source>
        <strain evidence="1">Expedition CK06-06</strain>
    </source>
</reference>
<proteinExistence type="predicted"/>
<dbReference type="EMBL" id="BARS01038873">
    <property type="protein sequence ID" value="GAG14278.1"/>
    <property type="molecule type" value="Genomic_DNA"/>
</dbReference>
<accession>X0VP75</accession>
<name>X0VP75_9ZZZZ</name>
<evidence type="ECO:0000313" key="1">
    <source>
        <dbReference type="EMBL" id="GAG14278.1"/>
    </source>
</evidence>
<protein>
    <submittedName>
        <fullName evidence="1">Uncharacterized protein</fullName>
    </submittedName>
</protein>
<sequence length="37" mass="4495">MTFLEELDRILTRKKTHKTDFMTLVLLCQAFRSLEEH</sequence>
<dbReference type="AlphaFoldDB" id="X0VP75"/>
<feature type="non-terminal residue" evidence="1">
    <location>
        <position position="37"/>
    </location>
</feature>
<comment type="caution">
    <text evidence="1">The sequence shown here is derived from an EMBL/GenBank/DDBJ whole genome shotgun (WGS) entry which is preliminary data.</text>
</comment>